<protein>
    <recommendedName>
        <fullName evidence="12">L-dopachrome isomerase</fullName>
        <ecNumber evidence="9">5.3.2.1</ecNumber>
        <ecNumber evidence="8">5.3.3.12</ecNumber>
    </recommendedName>
    <alternativeName>
        <fullName evidence="10">L-dopachrome tautomerase</fullName>
    </alternativeName>
    <alternativeName>
        <fullName evidence="11">Phenylpyruvate tautomerase</fullName>
    </alternativeName>
</protein>
<feature type="compositionally biased region" description="Polar residues" evidence="13">
    <location>
        <begin position="356"/>
        <end position="371"/>
    </location>
</feature>
<comment type="caution">
    <text evidence="14">The sequence shown here is derived from an EMBL/GenBank/DDBJ whole genome shotgun (WGS) entry which is preliminary data.</text>
</comment>
<keyword evidence="15" id="KW-1185">Reference proteome</keyword>
<dbReference type="Gene3D" id="3.30.429.10">
    <property type="entry name" value="Macrophage Migration Inhibitory Factor"/>
    <property type="match status" value="1"/>
</dbReference>
<feature type="compositionally biased region" description="Pro residues" evidence="13">
    <location>
        <begin position="416"/>
        <end position="429"/>
    </location>
</feature>
<evidence type="ECO:0000256" key="10">
    <source>
        <dbReference type="ARBA" id="ARBA00041631"/>
    </source>
</evidence>
<feature type="compositionally biased region" description="Polar residues" evidence="13">
    <location>
        <begin position="1"/>
        <end position="17"/>
    </location>
</feature>
<feature type="compositionally biased region" description="Low complexity" evidence="13">
    <location>
        <begin position="41"/>
        <end position="55"/>
    </location>
</feature>
<evidence type="ECO:0000313" key="15">
    <source>
        <dbReference type="Proteomes" id="UP001296104"/>
    </source>
</evidence>
<organism evidence="14 15">
    <name type="scientific">Lecanosticta acicola</name>
    <dbReference type="NCBI Taxonomy" id="111012"/>
    <lineage>
        <taxon>Eukaryota</taxon>
        <taxon>Fungi</taxon>
        <taxon>Dikarya</taxon>
        <taxon>Ascomycota</taxon>
        <taxon>Pezizomycotina</taxon>
        <taxon>Dothideomycetes</taxon>
        <taxon>Dothideomycetidae</taxon>
        <taxon>Mycosphaerellales</taxon>
        <taxon>Mycosphaerellaceae</taxon>
        <taxon>Lecanosticta</taxon>
    </lineage>
</organism>
<comment type="similarity">
    <text evidence="2">Belongs to the MIF family.</text>
</comment>
<evidence type="ECO:0000256" key="1">
    <source>
        <dbReference type="ARBA" id="ARBA00004613"/>
    </source>
</evidence>
<dbReference type="Pfam" id="PF01187">
    <property type="entry name" value="MIF"/>
    <property type="match status" value="1"/>
</dbReference>
<name>A0AAI8YRY1_9PEZI</name>
<dbReference type="InterPro" id="IPR014347">
    <property type="entry name" value="Tautomerase/MIF_sf"/>
</dbReference>
<reference evidence="14" key="1">
    <citation type="submission" date="2023-11" db="EMBL/GenBank/DDBJ databases">
        <authorList>
            <person name="Alioto T."/>
            <person name="Alioto T."/>
            <person name="Gomez Garrido J."/>
        </authorList>
    </citation>
    <scope>NUCLEOTIDE SEQUENCE</scope>
</reference>
<feature type="region of interest" description="Disordered" evidence="13">
    <location>
        <begin position="253"/>
        <end position="556"/>
    </location>
</feature>
<keyword evidence="3" id="KW-0202">Cytokine</keyword>
<accession>A0AAI8YRY1</accession>
<feature type="region of interest" description="Disordered" evidence="13">
    <location>
        <begin position="1"/>
        <end position="72"/>
    </location>
</feature>
<comment type="subcellular location">
    <subcellularLocation>
        <location evidence="1">Secreted</location>
    </subcellularLocation>
</comment>
<dbReference type="EC" id="5.3.3.12" evidence="8"/>
<proteinExistence type="inferred from homology"/>
<feature type="compositionally biased region" description="Low complexity" evidence="13">
    <location>
        <begin position="511"/>
        <end position="520"/>
    </location>
</feature>
<keyword evidence="5" id="KW-0413">Isomerase</keyword>
<dbReference type="GO" id="GO:0004167">
    <property type="term" value="F:dopachrome isomerase activity"/>
    <property type="evidence" value="ECO:0007669"/>
    <property type="project" value="UniProtKB-EC"/>
</dbReference>
<dbReference type="AlphaFoldDB" id="A0AAI8YRY1"/>
<feature type="compositionally biased region" description="Basic and acidic residues" evidence="13">
    <location>
        <begin position="478"/>
        <end position="487"/>
    </location>
</feature>
<dbReference type="PANTHER" id="PTHR11954">
    <property type="entry name" value="D-DOPACHROME DECARBOXYLASE"/>
    <property type="match status" value="1"/>
</dbReference>
<evidence type="ECO:0000256" key="3">
    <source>
        <dbReference type="ARBA" id="ARBA00022514"/>
    </source>
</evidence>
<evidence type="ECO:0000256" key="4">
    <source>
        <dbReference type="ARBA" id="ARBA00022525"/>
    </source>
</evidence>
<comment type="catalytic activity">
    <reaction evidence="6">
        <text>3-phenylpyruvate = enol-phenylpyruvate</text>
        <dbReference type="Rhea" id="RHEA:17097"/>
        <dbReference type="ChEBI" id="CHEBI:16815"/>
        <dbReference type="ChEBI" id="CHEBI:18005"/>
        <dbReference type="EC" id="5.3.2.1"/>
    </reaction>
</comment>
<dbReference type="PANTHER" id="PTHR11954:SF6">
    <property type="entry name" value="MACROPHAGE MIGRATION INHIBITORY FACTOR"/>
    <property type="match status" value="1"/>
</dbReference>
<evidence type="ECO:0000256" key="11">
    <source>
        <dbReference type="ARBA" id="ARBA00041912"/>
    </source>
</evidence>
<evidence type="ECO:0000256" key="13">
    <source>
        <dbReference type="SAM" id="MobiDB-lite"/>
    </source>
</evidence>
<dbReference type="EMBL" id="CAVMBE010000003">
    <property type="protein sequence ID" value="CAK3802456.1"/>
    <property type="molecule type" value="Genomic_DNA"/>
</dbReference>
<evidence type="ECO:0000256" key="9">
    <source>
        <dbReference type="ARBA" id="ARBA00039086"/>
    </source>
</evidence>
<feature type="compositionally biased region" description="Basic and acidic residues" evidence="13">
    <location>
        <begin position="289"/>
        <end position="309"/>
    </location>
</feature>
<dbReference type="GO" id="GO:0050178">
    <property type="term" value="F:phenylpyruvate tautomerase activity"/>
    <property type="evidence" value="ECO:0007669"/>
    <property type="project" value="UniProtKB-EC"/>
</dbReference>
<evidence type="ECO:0000256" key="6">
    <source>
        <dbReference type="ARBA" id="ARBA00036735"/>
    </source>
</evidence>
<dbReference type="InterPro" id="IPR001398">
    <property type="entry name" value="Macrophage_inhib_fac"/>
</dbReference>
<evidence type="ECO:0000256" key="5">
    <source>
        <dbReference type="ARBA" id="ARBA00023235"/>
    </source>
</evidence>
<evidence type="ECO:0000256" key="7">
    <source>
        <dbReference type="ARBA" id="ARBA00036823"/>
    </source>
</evidence>
<gene>
    <name evidence="14" type="ORF">LECACI_7A000884</name>
</gene>
<keyword evidence="4" id="KW-0964">Secreted</keyword>
<dbReference type="GO" id="GO:0005576">
    <property type="term" value="C:extracellular region"/>
    <property type="evidence" value="ECO:0007669"/>
    <property type="project" value="UniProtKB-SubCell"/>
</dbReference>
<evidence type="ECO:0000256" key="12">
    <source>
        <dbReference type="ARBA" id="ARBA00042730"/>
    </source>
</evidence>
<comment type="catalytic activity">
    <reaction evidence="7">
        <text>L-dopachrome = 5,6-dihydroxyindole-2-carboxylate</text>
        <dbReference type="Rhea" id="RHEA:13041"/>
        <dbReference type="ChEBI" id="CHEBI:16875"/>
        <dbReference type="ChEBI" id="CHEBI:57509"/>
        <dbReference type="EC" id="5.3.3.12"/>
    </reaction>
</comment>
<feature type="compositionally biased region" description="Basic and acidic residues" evidence="13">
    <location>
        <begin position="457"/>
        <end position="467"/>
    </location>
</feature>
<evidence type="ECO:0000256" key="2">
    <source>
        <dbReference type="ARBA" id="ARBA00005851"/>
    </source>
</evidence>
<evidence type="ECO:0000256" key="8">
    <source>
        <dbReference type="ARBA" id="ARBA00038932"/>
    </source>
</evidence>
<evidence type="ECO:0000313" key="14">
    <source>
        <dbReference type="EMBL" id="CAK3802456.1"/>
    </source>
</evidence>
<sequence>MPQSLKTPSGDTPSNYSFDLLRRINSNSSNSDHNKPGLALSTSTRSSTRSSNRSTQPQPAHAQKRSSAPATDLVSDLIRGKEIDEFRFKHLGDRSSMIATYNNTSKQRTQYYEEQFQYKRNANSSVRERVQRESPVIAELRTNVIIKDEFTLVTDLSYHLAARYTRPDSAIMVKIDHSACLALGGTFDPCYILTLTTVPSQMGPAMNKRNATLIQSFMADILSVPPERGIVKFSPIPEENFAVNGATMLGEIERQEKQQSNDSGSTVRRVLSNGRKSMPTFKKSLPKIPAEKDEPQSVHAKTTETKADSNHVNGIANGASDSERSTNTPPTPPVAVLSPAGVYELPTVEMGEKTRPSTSHIHTASTGSNGLRMNGISDADLQSPNAANGRPRTFSGAAISKLSSTTQDKRTSGAAPAPPPIRHSRPPPSFLKLDPAKAKSKARPTTPKSSTTALPPMEDKPRPRDSYVDGVMSTPATAKERGKEPTILEKSSQESGGKHEPTANTAKRRSTISSSTTKTTSPPPIPETSETKSMKSMKVGKRKSFLSAFRRSTAAN</sequence>
<dbReference type="SUPFAM" id="SSF55331">
    <property type="entry name" value="Tautomerase/MIF"/>
    <property type="match status" value="1"/>
</dbReference>
<dbReference type="EC" id="5.3.2.1" evidence="9"/>
<dbReference type="Proteomes" id="UP001296104">
    <property type="component" value="Unassembled WGS sequence"/>
</dbReference>